<protein>
    <recommendedName>
        <fullName evidence="3">SNF2 N-terminal domain-containing protein</fullName>
    </recommendedName>
</protein>
<name>A0A067QMM8_9AGAM</name>
<dbReference type="OrthoDB" id="3270319at2759"/>
<dbReference type="InterPro" id="IPR027417">
    <property type="entry name" value="P-loop_NTPase"/>
</dbReference>
<sequence>MLWETIANLDDVDKEIPDFSLNEEPCFDWSDGVGVELGRKTTDELWAMLGLSEKKIIPGFNAFIDPSGRTPKTHKEWFQSADETELEPLRLKWHQLIALVTLLFRAFEGKPMLLMDDVGVGKTIQILALFATIAYFHDHRIKHGKFPGVFRDDFVRLFALDKRNPSVVPKPKHGDVVFQKNRADTIWRADYNFVAIDEIHVTRNNNEKYFAAMALGKVTHCKIGLTATPITTRPQVSLVGTSLVPDVRS</sequence>
<evidence type="ECO:0000313" key="1">
    <source>
        <dbReference type="EMBL" id="KDQ63886.1"/>
    </source>
</evidence>
<dbReference type="InterPro" id="IPR038718">
    <property type="entry name" value="SNF2-like_sf"/>
</dbReference>
<dbReference type="HOGENOM" id="CLU_1212309_0_0_1"/>
<organism evidence="1 2">
    <name type="scientific">Jaapia argillacea MUCL 33604</name>
    <dbReference type="NCBI Taxonomy" id="933084"/>
    <lineage>
        <taxon>Eukaryota</taxon>
        <taxon>Fungi</taxon>
        <taxon>Dikarya</taxon>
        <taxon>Basidiomycota</taxon>
        <taxon>Agaricomycotina</taxon>
        <taxon>Agaricomycetes</taxon>
        <taxon>Agaricomycetidae</taxon>
        <taxon>Jaapiales</taxon>
        <taxon>Jaapiaceae</taxon>
        <taxon>Jaapia</taxon>
    </lineage>
</organism>
<dbReference type="Gene3D" id="3.40.50.10810">
    <property type="entry name" value="Tandem AAA-ATPase domain"/>
    <property type="match status" value="1"/>
</dbReference>
<dbReference type="AlphaFoldDB" id="A0A067QMM8"/>
<keyword evidence="2" id="KW-1185">Reference proteome</keyword>
<gene>
    <name evidence="1" type="ORF">JAAARDRAFT_118513</name>
</gene>
<dbReference type="Proteomes" id="UP000027265">
    <property type="component" value="Unassembled WGS sequence"/>
</dbReference>
<evidence type="ECO:0008006" key="3">
    <source>
        <dbReference type="Google" id="ProtNLM"/>
    </source>
</evidence>
<accession>A0A067QMM8</accession>
<reference evidence="2" key="1">
    <citation type="journal article" date="2014" name="Proc. Natl. Acad. Sci. U.S.A.">
        <title>Extensive sampling of basidiomycete genomes demonstrates inadequacy of the white-rot/brown-rot paradigm for wood decay fungi.</title>
        <authorList>
            <person name="Riley R."/>
            <person name="Salamov A.A."/>
            <person name="Brown D.W."/>
            <person name="Nagy L.G."/>
            <person name="Floudas D."/>
            <person name="Held B.W."/>
            <person name="Levasseur A."/>
            <person name="Lombard V."/>
            <person name="Morin E."/>
            <person name="Otillar R."/>
            <person name="Lindquist E.A."/>
            <person name="Sun H."/>
            <person name="LaButti K.M."/>
            <person name="Schmutz J."/>
            <person name="Jabbour D."/>
            <person name="Luo H."/>
            <person name="Baker S.E."/>
            <person name="Pisabarro A.G."/>
            <person name="Walton J.D."/>
            <person name="Blanchette R.A."/>
            <person name="Henrissat B."/>
            <person name="Martin F."/>
            <person name="Cullen D."/>
            <person name="Hibbett D.S."/>
            <person name="Grigoriev I.V."/>
        </authorList>
    </citation>
    <scope>NUCLEOTIDE SEQUENCE [LARGE SCALE GENOMIC DNA]</scope>
    <source>
        <strain evidence="2">MUCL 33604</strain>
    </source>
</reference>
<proteinExistence type="predicted"/>
<dbReference type="STRING" id="933084.A0A067QMM8"/>
<evidence type="ECO:0000313" key="2">
    <source>
        <dbReference type="Proteomes" id="UP000027265"/>
    </source>
</evidence>
<dbReference type="SUPFAM" id="SSF52540">
    <property type="entry name" value="P-loop containing nucleoside triphosphate hydrolases"/>
    <property type="match status" value="1"/>
</dbReference>
<dbReference type="InParanoid" id="A0A067QMM8"/>
<dbReference type="EMBL" id="KL197709">
    <property type="protein sequence ID" value="KDQ63886.1"/>
    <property type="molecule type" value="Genomic_DNA"/>
</dbReference>